<keyword evidence="1" id="KW-0479">Metal-binding</keyword>
<evidence type="ECO:0000256" key="1">
    <source>
        <dbReference type="ARBA" id="ARBA00022723"/>
    </source>
</evidence>
<proteinExistence type="predicted"/>
<dbReference type="PANTHER" id="PTHR12326:SF3">
    <property type="entry name" value="DIFFERENTIALLY EXPRESSED IN FDCP 8 HOMOLOG"/>
    <property type="match status" value="1"/>
</dbReference>
<reference evidence="8" key="1">
    <citation type="submission" date="2015-09" db="EMBL/GenBank/DDBJ databases">
        <authorList>
            <consortium name="Pathogen Informatics"/>
        </authorList>
    </citation>
    <scope>NUCLEOTIDE SEQUENCE [LARGE SCALE GENOMIC DNA]</scope>
    <source>
        <strain evidence="8">Lake Konstanz</strain>
    </source>
</reference>
<protein>
    <recommendedName>
        <fullName evidence="6">Rubicon Homology domain-containing protein</fullName>
    </recommendedName>
</protein>
<sequence length="866" mass="93382">MLGGSSAVQDVKSNIQSCVEAARGRKLTAQQDPLLLSKLIMSVLALLRFGLQQGSSFLRFFQAAAKEIPDTPEIHHVLSKVMDPTDPTISAMSLVEREPVFMLFSLQAPGSLMRTTQRLFRLTNVMHGYYYADAPFFSEAFVSQELQPALLKLARLPLVPPSIEEGLRALHLFELGLSGTQGLPTEDSPQGAVQQASTAPSTGRSTEETSVNIREKDRLREVLTPLSLSSTIPATATVVSPDDSFSPSTAGGSLVSTARPQPVPVILKKKKKAKQAVDMSTQTVEAADSTSLLRSVGVTASPSYGHVAVQTTGTSNAASPPRSQASTSQKQQQQRRSVSPTASWEAALSARESALLARAHELDDRERALREREQLLLGIETSASPQRRAGSTHWQQLAVRTSASPRNGRCVSNAIRGVVDGSPGSPSSSVQRRHLRTVVEPESSPNPRRLETPLRTPFSTSHAAMEQATPATAHDGTPGSSLRLQNTSESGDSNLSTVFLWKLHPALNGAEIAEDQGHVCAQCGLPVSHEEPSTPTTATSSSTERTTAPPRLQALAAFREGPGTVIAKVVASATQWRQQLDTKLGSQSRRSDSDDTTGPTTPLDSHKPPPSDQQYSFRYCGAVDRTGFRVCHYTGSVFCRSCLPDGCTYVIPAKIVANWDFALYPVCSEAQVVLRKNTSTPVVHAAALATVVKARSISSVEAARGLRRQLRILHSIMGSCSDVRSTDALSSIIYSRYAALHEVYSLRDLVELRGLIISSSDVKCDGDAPSYTQTALKPFTQDGQGAALLERLKKMRDAAVIHCVRECELCKANAAKPCALCSDSKPLFLFDIQNVEACDCGEIYHKSCWEVAERRCNRCQAVSAGS</sequence>
<gene>
    <name evidence="7" type="ORF">BSAL_53395</name>
</gene>
<dbReference type="SMART" id="SM01175">
    <property type="entry name" value="DUF4206"/>
    <property type="match status" value="1"/>
</dbReference>
<dbReference type="OrthoDB" id="1918044at2759"/>
<feature type="region of interest" description="Disordered" evidence="5">
    <location>
        <begin position="181"/>
        <end position="217"/>
    </location>
</feature>
<feature type="compositionally biased region" description="Polar residues" evidence="5">
    <location>
        <begin position="181"/>
        <end position="212"/>
    </location>
</feature>
<dbReference type="InterPro" id="IPR051366">
    <property type="entry name" value="DEF8"/>
</dbReference>
<dbReference type="Pfam" id="PF13901">
    <property type="entry name" value="RH_dom"/>
    <property type="match status" value="2"/>
</dbReference>
<keyword evidence="4" id="KW-0862">Zinc</keyword>
<feature type="compositionally biased region" description="Polar residues" evidence="5">
    <location>
        <begin position="478"/>
        <end position="491"/>
    </location>
</feature>
<keyword evidence="2" id="KW-0677">Repeat</keyword>
<evidence type="ECO:0000256" key="4">
    <source>
        <dbReference type="ARBA" id="ARBA00022833"/>
    </source>
</evidence>
<dbReference type="PANTHER" id="PTHR12326">
    <property type="entry name" value="PLECKSTRIN HOMOLOGY DOMAIN CONTAINING PROTEIN"/>
    <property type="match status" value="1"/>
</dbReference>
<accession>A0A0S4ILI8</accession>
<organism evidence="7 8">
    <name type="scientific">Bodo saltans</name>
    <name type="common">Flagellated protozoan</name>
    <dbReference type="NCBI Taxonomy" id="75058"/>
    <lineage>
        <taxon>Eukaryota</taxon>
        <taxon>Discoba</taxon>
        <taxon>Euglenozoa</taxon>
        <taxon>Kinetoplastea</taxon>
        <taxon>Metakinetoplastina</taxon>
        <taxon>Eubodonida</taxon>
        <taxon>Bodonidae</taxon>
        <taxon>Bodo</taxon>
    </lineage>
</organism>
<feature type="region of interest" description="Disordered" evidence="5">
    <location>
        <begin position="381"/>
        <end position="491"/>
    </location>
</feature>
<evidence type="ECO:0000313" key="7">
    <source>
        <dbReference type="EMBL" id="CUE71562.1"/>
    </source>
</evidence>
<dbReference type="Proteomes" id="UP000051952">
    <property type="component" value="Unassembled WGS sequence"/>
</dbReference>
<name>A0A0S4ILI8_BODSA</name>
<feature type="region of interest" description="Disordered" evidence="5">
    <location>
        <begin position="526"/>
        <end position="547"/>
    </location>
</feature>
<feature type="region of interest" description="Disordered" evidence="5">
    <location>
        <begin position="312"/>
        <end position="345"/>
    </location>
</feature>
<keyword evidence="8" id="KW-1185">Reference proteome</keyword>
<feature type="compositionally biased region" description="Low complexity" evidence="5">
    <location>
        <begin position="533"/>
        <end position="547"/>
    </location>
</feature>
<feature type="compositionally biased region" description="Polar residues" evidence="5">
    <location>
        <begin position="392"/>
        <end position="405"/>
    </location>
</feature>
<evidence type="ECO:0000256" key="5">
    <source>
        <dbReference type="SAM" id="MobiDB-lite"/>
    </source>
</evidence>
<dbReference type="VEuPathDB" id="TriTrypDB:BSAL_53395"/>
<dbReference type="OMA" id="RILHSIM"/>
<feature type="region of interest" description="Disordered" evidence="5">
    <location>
        <begin position="580"/>
        <end position="613"/>
    </location>
</feature>
<evidence type="ECO:0000256" key="2">
    <source>
        <dbReference type="ARBA" id="ARBA00022737"/>
    </source>
</evidence>
<feature type="domain" description="Rubicon Homology" evidence="6">
    <location>
        <begin position="629"/>
        <end position="866"/>
    </location>
</feature>
<dbReference type="GO" id="GO:0008270">
    <property type="term" value="F:zinc ion binding"/>
    <property type="evidence" value="ECO:0007669"/>
    <property type="project" value="UniProtKB-KW"/>
</dbReference>
<evidence type="ECO:0000259" key="6">
    <source>
        <dbReference type="SMART" id="SM01175"/>
    </source>
</evidence>
<feature type="compositionally biased region" description="Low complexity" evidence="5">
    <location>
        <begin position="322"/>
        <end position="345"/>
    </location>
</feature>
<dbReference type="AlphaFoldDB" id="A0A0S4ILI8"/>
<evidence type="ECO:0000313" key="8">
    <source>
        <dbReference type="Proteomes" id="UP000051952"/>
    </source>
</evidence>
<evidence type="ECO:0000256" key="3">
    <source>
        <dbReference type="ARBA" id="ARBA00022771"/>
    </source>
</evidence>
<dbReference type="EMBL" id="CYKH01000110">
    <property type="protein sequence ID" value="CUE71562.1"/>
    <property type="molecule type" value="Genomic_DNA"/>
</dbReference>
<dbReference type="InterPro" id="IPR025258">
    <property type="entry name" value="RH_dom"/>
</dbReference>
<keyword evidence="3" id="KW-0863">Zinc-finger</keyword>